<dbReference type="HOGENOM" id="CLU_174708_0_0_11"/>
<dbReference type="EMBL" id="CP022752">
    <property type="protein sequence ID" value="ASU79622.1"/>
    <property type="molecule type" value="Genomic_DNA"/>
</dbReference>
<dbReference type="KEGG" id="aey:CDG81_16620"/>
<keyword evidence="3" id="KW-1185">Reference proteome</keyword>
<accession>A0A099D2C9</accession>
<gene>
    <name evidence="1" type="ORF">CDG81_16620</name>
    <name evidence="2" type="ORF">IL38_23495</name>
</gene>
<protein>
    <recommendedName>
        <fullName evidence="5">PE domain-containing protein</fullName>
    </recommendedName>
</protein>
<sequence length="113" mass="12360">MTPPDSQAIEVALDAMRSDAEVWRTAAGDLTKPADTVDGLTLTAADVSVWAAEHGFDSTYEQARVTIRQMLSKAEEYFRVIGDNLNTAADQYENDYLRAAENLNGISSEMGEN</sequence>
<dbReference type="EMBL" id="JPMV01000045">
    <property type="protein sequence ID" value="KGI79455.1"/>
    <property type="molecule type" value="Genomic_DNA"/>
</dbReference>
<reference evidence="1 4" key="2">
    <citation type="submission" date="2017-08" db="EMBL/GenBank/DDBJ databases">
        <title>The complete genome sequence of moderately halophilic actinomycete Actinopolyspora erythraea YIM 90600, the producer of novel erythromycin, novel actinopolysporins A-C and tubercidin.</title>
        <authorList>
            <person name="Yin M."/>
            <person name="Tang S."/>
        </authorList>
    </citation>
    <scope>NUCLEOTIDE SEQUENCE [LARGE SCALE GENOMIC DNA]</scope>
    <source>
        <strain evidence="1 4">YIM 90600</strain>
    </source>
</reference>
<dbReference type="eggNOG" id="ENOG5033JX3">
    <property type="taxonomic scope" value="Bacteria"/>
</dbReference>
<dbReference type="Proteomes" id="UP000029737">
    <property type="component" value="Unassembled WGS sequence"/>
</dbReference>
<evidence type="ECO:0000313" key="2">
    <source>
        <dbReference type="EMBL" id="KGI79455.1"/>
    </source>
</evidence>
<proteinExistence type="predicted"/>
<organism evidence="1 4">
    <name type="scientific">Actinopolyspora erythraea</name>
    <dbReference type="NCBI Taxonomy" id="414996"/>
    <lineage>
        <taxon>Bacteria</taxon>
        <taxon>Bacillati</taxon>
        <taxon>Actinomycetota</taxon>
        <taxon>Actinomycetes</taxon>
        <taxon>Actinopolysporales</taxon>
        <taxon>Actinopolysporaceae</taxon>
        <taxon>Actinopolyspora</taxon>
    </lineage>
</organism>
<dbReference type="RefSeq" id="WP_043578360.1">
    <property type="nucleotide sequence ID" value="NZ_CP022752.1"/>
</dbReference>
<evidence type="ECO:0000313" key="3">
    <source>
        <dbReference type="Proteomes" id="UP000029737"/>
    </source>
</evidence>
<evidence type="ECO:0000313" key="1">
    <source>
        <dbReference type="EMBL" id="ASU79622.1"/>
    </source>
</evidence>
<evidence type="ECO:0008006" key="5">
    <source>
        <dbReference type="Google" id="ProtNLM"/>
    </source>
</evidence>
<name>A0A099D2C9_9ACTN</name>
<dbReference type="OrthoDB" id="3390224at2"/>
<dbReference type="AlphaFoldDB" id="A0A099D2C9"/>
<dbReference type="Proteomes" id="UP000215043">
    <property type="component" value="Chromosome"/>
</dbReference>
<evidence type="ECO:0000313" key="4">
    <source>
        <dbReference type="Proteomes" id="UP000215043"/>
    </source>
</evidence>
<reference evidence="2 3" key="1">
    <citation type="journal article" date="2014" name="PLoS ONE">
        <title>Identification and Characterization of a New Erythromycin Biosynthetic Gene Cluster in Actinopolyspora erythraea YIM90600, a Novel Erythronolide-Producing Halophilic Actinomycete Isolated from Salt Field.</title>
        <authorList>
            <person name="Chen D."/>
            <person name="Feng J."/>
            <person name="Huang L."/>
            <person name="Zhang Q."/>
            <person name="Wu J."/>
            <person name="Zhu X."/>
            <person name="Duan Y."/>
            <person name="Xu Z."/>
        </authorList>
    </citation>
    <scope>NUCLEOTIDE SEQUENCE [LARGE SCALE GENOMIC DNA]</scope>
    <source>
        <strain evidence="2 3">YIM90600</strain>
    </source>
</reference>